<feature type="domain" description="Butirosin biosynthesis protein H N-terminal" evidence="1">
    <location>
        <begin position="32"/>
        <end position="161"/>
    </location>
</feature>
<dbReference type="Pfam" id="PF14399">
    <property type="entry name" value="BtrH_N"/>
    <property type="match status" value="1"/>
</dbReference>
<dbReference type="AlphaFoldDB" id="A0A4Y6PSC8"/>
<dbReference type="InterPro" id="IPR032369">
    <property type="entry name" value="DUF4872"/>
</dbReference>
<evidence type="ECO:0000259" key="1">
    <source>
        <dbReference type="Pfam" id="PF14399"/>
    </source>
</evidence>
<dbReference type="InterPro" id="IPR026935">
    <property type="entry name" value="BtrH_N"/>
</dbReference>
<dbReference type="Pfam" id="PF16169">
    <property type="entry name" value="DUF4872"/>
    <property type="match status" value="1"/>
</dbReference>
<evidence type="ECO:0000259" key="2">
    <source>
        <dbReference type="Pfam" id="PF16169"/>
    </source>
</evidence>
<organism evidence="3 4">
    <name type="scientific">Persicimonas caeni</name>
    <dbReference type="NCBI Taxonomy" id="2292766"/>
    <lineage>
        <taxon>Bacteria</taxon>
        <taxon>Deltaproteobacteria</taxon>
        <taxon>Bradymonadales</taxon>
        <taxon>Bradymonadaceae</taxon>
        <taxon>Persicimonas</taxon>
    </lineage>
</organism>
<keyword evidence="4" id="KW-1185">Reference proteome</keyword>
<proteinExistence type="predicted"/>
<accession>A0A4Y6PSC8</accession>
<feature type="domain" description="DUF4872" evidence="2">
    <location>
        <begin position="172"/>
        <end position="346"/>
    </location>
</feature>
<gene>
    <name evidence="3" type="ORF">FIV42_10790</name>
</gene>
<evidence type="ECO:0000313" key="4">
    <source>
        <dbReference type="Proteomes" id="UP000315995"/>
    </source>
</evidence>
<protein>
    <submittedName>
        <fullName evidence="3">DUF4872 domain-containing protein</fullName>
    </submittedName>
</protein>
<dbReference type="Proteomes" id="UP000315995">
    <property type="component" value="Chromosome"/>
</dbReference>
<dbReference type="EMBL" id="CP041186">
    <property type="protein sequence ID" value="QDG51208.1"/>
    <property type="molecule type" value="Genomic_DNA"/>
</dbReference>
<name>A0A4Y6PSC8_PERCE</name>
<evidence type="ECO:0000313" key="3">
    <source>
        <dbReference type="EMBL" id="QDG51208.1"/>
    </source>
</evidence>
<dbReference type="OrthoDB" id="4075615at2"/>
<reference evidence="3 4" key="1">
    <citation type="submission" date="2019-06" db="EMBL/GenBank/DDBJ databases">
        <title>Persicimonas caeni gen. nov., sp. nov., a predatory bacterium isolated from solar saltern.</title>
        <authorList>
            <person name="Wang S."/>
        </authorList>
    </citation>
    <scope>NUCLEOTIDE SEQUENCE [LARGE SCALE GENOMIC DNA]</scope>
    <source>
        <strain evidence="3 4">YN101</strain>
    </source>
</reference>
<sequence>MGAPYSLRRSESREIPMSDRIVKDFEHHTGIHCGSTAMADILRHAGIELSEAMVFGLGSGLGVYYLKSEHMSPSRQIMGRHFRLEENCAEALGLELRPHFEGDNEAAWAGVKAALDEDRPVLVQCDLCELPYWGSTTPFNGHKIAVVGYNDATGEVLVADTHFEGLQRISADALERARASNAPPSMGNQNVWWTLEPGDTRPLDEAVELALERNAAQMEEDSSGFGGLAALEQFAAEIVSWRELDDAAWAYRFAFQCIEKRGTGGGNFRYLYRDFLNEAGEHVPSILQAQLAVSMTRTASSWSTLARYLEAMSRWVEGGDDKPEEDPTHHLESMAEAVLQFESTFWDRVSGF</sequence>
<accession>A0A5B8Y9Q5</accession>